<reference evidence="6" key="1">
    <citation type="submission" date="2023-08" db="EMBL/GenBank/DDBJ databases">
        <authorList>
            <person name="Audoor S."/>
            <person name="Bilcke G."/>
        </authorList>
    </citation>
    <scope>NUCLEOTIDE SEQUENCE</scope>
</reference>
<gene>
    <name evidence="6" type="ORF">CYCCA115_LOCUS2538</name>
</gene>
<dbReference type="PANTHER" id="PTHR13234">
    <property type="entry name" value="GAMMA-INTERFERON INDUCIBLE LYSOSOMAL THIOL REDUCTASE GILT"/>
    <property type="match status" value="1"/>
</dbReference>
<dbReference type="Gene3D" id="3.40.30.10">
    <property type="entry name" value="Glutaredoxin"/>
    <property type="match status" value="1"/>
</dbReference>
<keyword evidence="5" id="KW-0325">Glycoprotein</keyword>
<comment type="similarity">
    <text evidence="2">Belongs to the GILT family.</text>
</comment>
<comment type="subcellular location">
    <subcellularLocation>
        <location evidence="1">Secreted</location>
    </subcellularLocation>
</comment>
<sequence>MLLSTPLGILVDSPPPVIVQAFTESLCIDCKHFFINSLIPVYSQLGAGVVDLQIVPFGNAQLDMENKSVKCQHGPAECDANTWQQCAVRQTNAPTYLKFFECLENTLPMGYKDEPFEEQVFANCATQSGIEFEGLKRCHGNPVLRWMLEKENSDKTPDHQYVPWVYINGNLFNYETDDFLAMVCIEYAAKGGSHPACSSGIEQESDSLQ</sequence>
<evidence type="ECO:0000256" key="3">
    <source>
        <dbReference type="ARBA" id="ARBA00022525"/>
    </source>
</evidence>
<protein>
    <recommendedName>
        <fullName evidence="8">Gamma-interferon-inducible lysosomal thiol reductase</fullName>
    </recommendedName>
</protein>
<dbReference type="InterPro" id="IPR004911">
    <property type="entry name" value="Interferon-induced_GILT"/>
</dbReference>
<dbReference type="GO" id="GO:0016671">
    <property type="term" value="F:oxidoreductase activity, acting on a sulfur group of donors, disulfide as acceptor"/>
    <property type="evidence" value="ECO:0007669"/>
    <property type="project" value="InterPro"/>
</dbReference>
<evidence type="ECO:0008006" key="8">
    <source>
        <dbReference type="Google" id="ProtNLM"/>
    </source>
</evidence>
<proteinExistence type="inferred from homology"/>
<dbReference type="PANTHER" id="PTHR13234:SF8">
    <property type="entry name" value="GAMMA-INTERFERON-INDUCIBLE LYSOSOMAL THIOL REDUCTASE"/>
    <property type="match status" value="1"/>
</dbReference>
<evidence type="ECO:0000256" key="1">
    <source>
        <dbReference type="ARBA" id="ARBA00004613"/>
    </source>
</evidence>
<name>A0AAD2CGC2_9STRA</name>
<dbReference type="Pfam" id="PF03227">
    <property type="entry name" value="GILT"/>
    <property type="match status" value="1"/>
</dbReference>
<evidence type="ECO:0000313" key="7">
    <source>
        <dbReference type="Proteomes" id="UP001295423"/>
    </source>
</evidence>
<keyword evidence="4" id="KW-0732">Signal</keyword>
<evidence type="ECO:0000313" key="6">
    <source>
        <dbReference type="EMBL" id="CAJ1931774.1"/>
    </source>
</evidence>
<evidence type="ECO:0000256" key="5">
    <source>
        <dbReference type="ARBA" id="ARBA00023180"/>
    </source>
</evidence>
<evidence type="ECO:0000256" key="4">
    <source>
        <dbReference type="ARBA" id="ARBA00022729"/>
    </source>
</evidence>
<dbReference type="Proteomes" id="UP001295423">
    <property type="component" value="Unassembled WGS sequence"/>
</dbReference>
<dbReference type="EMBL" id="CAKOGP040000180">
    <property type="protein sequence ID" value="CAJ1931774.1"/>
    <property type="molecule type" value="Genomic_DNA"/>
</dbReference>
<organism evidence="6 7">
    <name type="scientific">Cylindrotheca closterium</name>
    <dbReference type="NCBI Taxonomy" id="2856"/>
    <lineage>
        <taxon>Eukaryota</taxon>
        <taxon>Sar</taxon>
        <taxon>Stramenopiles</taxon>
        <taxon>Ochrophyta</taxon>
        <taxon>Bacillariophyta</taxon>
        <taxon>Bacillariophyceae</taxon>
        <taxon>Bacillariophycidae</taxon>
        <taxon>Bacillariales</taxon>
        <taxon>Bacillariaceae</taxon>
        <taxon>Cylindrotheca</taxon>
    </lineage>
</organism>
<keyword evidence="7" id="KW-1185">Reference proteome</keyword>
<comment type="caution">
    <text evidence="6">The sequence shown here is derived from an EMBL/GenBank/DDBJ whole genome shotgun (WGS) entry which is preliminary data.</text>
</comment>
<dbReference type="AlphaFoldDB" id="A0AAD2CGC2"/>
<dbReference type="GO" id="GO:0005576">
    <property type="term" value="C:extracellular region"/>
    <property type="evidence" value="ECO:0007669"/>
    <property type="project" value="UniProtKB-SubCell"/>
</dbReference>
<accession>A0AAD2CGC2</accession>
<evidence type="ECO:0000256" key="2">
    <source>
        <dbReference type="ARBA" id="ARBA00005679"/>
    </source>
</evidence>
<keyword evidence="3" id="KW-0964">Secreted</keyword>